<evidence type="ECO:0000313" key="16">
    <source>
        <dbReference type="Proteomes" id="UP000286947"/>
    </source>
</evidence>
<evidence type="ECO:0000256" key="4">
    <source>
        <dbReference type="ARBA" id="ARBA00022475"/>
    </source>
</evidence>
<keyword evidence="11 13" id="KW-0472">Membrane</keyword>
<evidence type="ECO:0000256" key="13">
    <source>
        <dbReference type="SAM" id="Phobius"/>
    </source>
</evidence>
<dbReference type="GO" id="GO:0009055">
    <property type="term" value="F:electron transfer activity"/>
    <property type="evidence" value="ECO:0007669"/>
    <property type="project" value="InterPro"/>
</dbReference>
<name>A0A433SEN9_9BURK</name>
<evidence type="ECO:0000313" key="15">
    <source>
        <dbReference type="EMBL" id="RUS67192.1"/>
    </source>
</evidence>
<evidence type="ECO:0000259" key="14">
    <source>
        <dbReference type="Pfam" id="PF01292"/>
    </source>
</evidence>
<dbReference type="EMBL" id="PQSP01000002">
    <property type="protein sequence ID" value="RUS67192.1"/>
    <property type="molecule type" value="Genomic_DNA"/>
</dbReference>
<evidence type="ECO:0000256" key="1">
    <source>
        <dbReference type="ARBA" id="ARBA00001970"/>
    </source>
</evidence>
<sequence length="179" mass="20194">MQRAPRTWKDTPTRFGLISMGLHWLMALLLIWQFGCLLVKVLGGPFSWGLHKEVGLVLMVLILIRGVWALMNLKKRPSYAGFTPTVRKLAIGGHTLMYLLMVIIPAIALLRQFGSGRAFSFFGIPITENTGVQVQWMIAPASALHSWLGWLLLLLVVGHISMALIHHFVWKDGLINRMR</sequence>
<evidence type="ECO:0000256" key="12">
    <source>
        <dbReference type="ARBA" id="ARBA00037975"/>
    </source>
</evidence>
<dbReference type="AlphaFoldDB" id="A0A433SEN9"/>
<dbReference type="GO" id="GO:0046872">
    <property type="term" value="F:metal ion binding"/>
    <property type="evidence" value="ECO:0007669"/>
    <property type="project" value="UniProtKB-KW"/>
</dbReference>
<dbReference type="PANTHER" id="PTHR30529">
    <property type="entry name" value="CYTOCHROME B561"/>
    <property type="match status" value="1"/>
</dbReference>
<dbReference type="GO" id="GO:0020037">
    <property type="term" value="F:heme binding"/>
    <property type="evidence" value="ECO:0007669"/>
    <property type="project" value="TreeGrafter"/>
</dbReference>
<dbReference type="GO" id="GO:0022904">
    <property type="term" value="P:respiratory electron transport chain"/>
    <property type="evidence" value="ECO:0007669"/>
    <property type="project" value="InterPro"/>
</dbReference>
<organism evidence="15 16">
    <name type="scientific">Saezia sanguinis</name>
    <dbReference type="NCBI Taxonomy" id="1965230"/>
    <lineage>
        <taxon>Bacteria</taxon>
        <taxon>Pseudomonadati</taxon>
        <taxon>Pseudomonadota</taxon>
        <taxon>Betaproteobacteria</taxon>
        <taxon>Burkholderiales</taxon>
        <taxon>Saeziaceae</taxon>
        <taxon>Saezia</taxon>
    </lineage>
</organism>
<feature type="transmembrane region" description="Helical" evidence="13">
    <location>
        <begin position="21"/>
        <end position="42"/>
    </location>
</feature>
<comment type="caution">
    <text evidence="15">The sequence shown here is derived from an EMBL/GenBank/DDBJ whole genome shotgun (WGS) entry which is preliminary data.</text>
</comment>
<evidence type="ECO:0000256" key="6">
    <source>
        <dbReference type="ARBA" id="ARBA00022692"/>
    </source>
</evidence>
<feature type="transmembrane region" description="Helical" evidence="13">
    <location>
        <begin position="147"/>
        <end position="170"/>
    </location>
</feature>
<keyword evidence="16" id="KW-1185">Reference proteome</keyword>
<reference evidence="15 16" key="1">
    <citation type="submission" date="2018-01" db="EMBL/GenBank/DDBJ databases">
        <title>Saezia sanguinis gen. nov., sp. nov., in the order Burkholderiales isolated from human blood.</title>
        <authorList>
            <person name="Medina-Pascual M.J."/>
            <person name="Valdezate S."/>
            <person name="Monzon S."/>
            <person name="Cuesta I."/>
            <person name="Carrasco G."/>
            <person name="Villalon P."/>
            <person name="Saez-Nieto J.A."/>
        </authorList>
    </citation>
    <scope>NUCLEOTIDE SEQUENCE [LARGE SCALE GENOMIC DNA]</scope>
    <source>
        <strain evidence="15 16">CNM695-12</strain>
    </source>
</reference>
<comment type="subcellular location">
    <subcellularLocation>
        <location evidence="2">Cell membrane</location>
        <topology evidence="2">Multi-pass membrane protein</topology>
    </subcellularLocation>
</comment>
<comment type="similarity">
    <text evidence="12">Belongs to the cytochrome b561 family.</text>
</comment>
<dbReference type="PANTHER" id="PTHR30529:SF1">
    <property type="entry name" value="CYTOCHROME B561 HOMOLOG 2"/>
    <property type="match status" value="1"/>
</dbReference>
<keyword evidence="8" id="KW-0249">Electron transport</keyword>
<feature type="transmembrane region" description="Helical" evidence="13">
    <location>
        <begin position="91"/>
        <end position="110"/>
    </location>
</feature>
<dbReference type="GO" id="GO:0005886">
    <property type="term" value="C:plasma membrane"/>
    <property type="evidence" value="ECO:0007669"/>
    <property type="project" value="UniProtKB-SubCell"/>
</dbReference>
<dbReference type="Pfam" id="PF01292">
    <property type="entry name" value="Ni_hydr_CYTB"/>
    <property type="match status" value="1"/>
</dbReference>
<comment type="cofactor">
    <cofactor evidence="1">
        <name>heme b</name>
        <dbReference type="ChEBI" id="CHEBI:60344"/>
    </cofactor>
</comment>
<dbReference type="SUPFAM" id="SSF81342">
    <property type="entry name" value="Transmembrane di-heme cytochromes"/>
    <property type="match status" value="1"/>
</dbReference>
<keyword evidence="6 13" id="KW-0812">Transmembrane</keyword>
<proteinExistence type="inferred from homology"/>
<evidence type="ECO:0000256" key="11">
    <source>
        <dbReference type="ARBA" id="ARBA00023136"/>
    </source>
</evidence>
<evidence type="ECO:0000256" key="2">
    <source>
        <dbReference type="ARBA" id="ARBA00004651"/>
    </source>
</evidence>
<evidence type="ECO:0000256" key="8">
    <source>
        <dbReference type="ARBA" id="ARBA00022982"/>
    </source>
</evidence>
<keyword evidence="7" id="KW-0479">Metal-binding</keyword>
<dbReference type="RefSeq" id="WP_126979050.1">
    <property type="nucleotide sequence ID" value="NZ_PQSP01000002.1"/>
</dbReference>
<keyword evidence="9 13" id="KW-1133">Transmembrane helix</keyword>
<dbReference type="InterPro" id="IPR016174">
    <property type="entry name" value="Di-haem_cyt_TM"/>
</dbReference>
<dbReference type="Proteomes" id="UP000286947">
    <property type="component" value="Unassembled WGS sequence"/>
</dbReference>
<feature type="domain" description="Cytochrome b561 bacterial/Ni-hydrogenase" evidence="14">
    <location>
        <begin position="14"/>
        <end position="178"/>
    </location>
</feature>
<keyword evidence="5" id="KW-0349">Heme</keyword>
<evidence type="ECO:0000256" key="9">
    <source>
        <dbReference type="ARBA" id="ARBA00022989"/>
    </source>
</evidence>
<keyword evidence="3" id="KW-0813">Transport</keyword>
<gene>
    <name evidence="15" type="primary">yceJ</name>
    <name evidence="15" type="ORF">CUZ56_01133</name>
</gene>
<keyword evidence="10" id="KW-0408">Iron</keyword>
<dbReference type="OrthoDB" id="8536275at2"/>
<evidence type="ECO:0000256" key="3">
    <source>
        <dbReference type="ARBA" id="ARBA00022448"/>
    </source>
</evidence>
<dbReference type="InterPro" id="IPR011577">
    <property type="entry name" value="Cyt_b561_bac/Ni-Hgenase"/>
</dbReference>
<protein>
    <submittedName>
        <fullName evidence="15">Cytochrome b561</fullName>
    </submittedName>
</protein>
<accession>A0A433SEN9</accession>
<dbReference type="InterPro" id="IPR052168">
    <property type="entry name" value="Cytochrome_b561_oxidase"/>
</dbReference>
<keyword evidence="4" id="KW-1003">Cell membrane</keyword>
<evidence type="ECO:0000256" key="5">
    <source>
        <dbReference type="ARBA" id="ARBA00022617"/>
    </source>
</evidence>
<evidence type="ECO:0000256" key="7">
    <source>
        <dbReference type="ARBA" id="ARBA00022723"/>
    </source>
</evidence>
<evidence type="ECO:0000256" key="10">
    <source>
        <dbReference type="ARBA" id="ARBA00023004"/>
    </source>
</evidence>
<feature type="transmembrane region" description="Helical" evidence="13">
    <location>
        <begin position="54"/>
        <end position="71"/>
    </location>
</feature>